<keyword evidence="3" id="KW-1185">Reference proteome</keyword>
<evidence type="ECO:0000256" key="1">
    <source>
        <dbReference type="SAM" id="Phobius"/>
    </source>
</evidence>
<dbReference type="Proteomes" id="UP000274920">
    <property type="component" value="Unassembled WGS sequence"/>
</dbReference>
<dbReference type="AlphaFoldDB" id="A0A3R8JSF9"/>
<dbReference type="EMBL" id="RHJS01000002">
    <property type="protein sequence ID" value="RRK34925.1"/>
    <property type="molecule type" value="Genomic_DNA"/>
</dbReference>
<comment type="caution">
    <text evidence="2">The sequence shown here is derived from an EMBL/GenBank/DDBJ whole genome shotgun (WGS) entry which is preliminary data.</text>
</comment>
<keyword evidence="1" id="KW-0472">Membrane</keyword>
<sequence>MRRPSNGIIKRVFRFLGVYIVIVFITTFIFSLMQPIISLVGFSILDLLVEIIYSLTGIDMSLHMFSEINASMRNREIKKSLDEQKNILNDINKKMWRYL</sequence>
<keyword evidence="1" id="KW-0812">Transmembrane</keyword>
<protein>
    <submittedName>
        <fullName evidence="2">Uncharacterized protein</fullName>
    </submittedName>
</protein>
<evidence type="ECO:0000313" key="2">
    <source>
        <dbReference type="EMBL" id="RRK34925.1"/>
    </source>
</evidence>
<evidence type="ECO:0000313" key="3">
    <source>
        <dbReference type="Proteomes" id="UP000274920"/>
    </source>
</evidence>
<gene>
    <name evidence="2" type="ORF">EBB54_29010</name>
</gene>
<feature type="transmembrane region" description="Helical" evidence="1">
    <location>
        <begin position="12"/>
        <end position="30"/>
    </location>
</feature>
<name>A0A3R8JSF9_9FIRM</name>
<reference evidence="2" key="1">
    <citation type="submission" date="2018-10" db="EMBL/GenBank/DDBJ databases">
        <title>Schaedlerella arabinophila gen. nov. sp. nov., isolated from the mouse intestinal tract and comparative analysis with the genome of the closely related altered Schaedler flora strain ASF502.</title>
        <authorList>
            <person name="Miyake S."/>
            <person name="Soh M."/>
            <person name="Seedorf H."/>
        </authorList>
    </citation>
    <scope>NUCLEOTIDE SEQUENCE [LARGE SCALE GENOMIC DNA]</scope>
    <source>
        <strain evidence="2">DSM 106076</strain>
    </source>
</reference>
<accession>A0A3R8JSF9</accession>
<proteinExistence type="predicted"/>
<feature type="transmembrane region" description="Helical" evidence="1">
    <location>
        <begin position="36"/>
        <end position="55"/>
    </location>
</feature>
<keyword evidence="1" id="KW-1133">Transmembrane helix</keyword>
<organism evidence="2 3">
    <name type="scientific">Schaedlerella arabinosiphila</name>
    <dbReference type="NCBI Taxonomy" id="2044587"/>
    <lineage>
        <taxon>Bacteria</taxon>
        <taxon>Bacillati</taxon>
        <taxon>Bacillota</taxon>
        <taxon>Clostridia</taxon>
        <taxon>Lachnospirales</taxon>
        <taxon>Lachnospiraceae</taxon>
        <taxon>Schaedlerella</taxon>
    </lineage>
</organism>